<proteinExistence type="predicted"/>
<dbReference type="PANTHER" id="PTHR12121">
    <property type="entry name" value="CARBON CATABOLITE REPRESSOR PROTEIN 4"/>
    <property type="match status" value="1"/>
</dbReference>
<sequence length="298" mass="31928">MKPHPLLITAACALLAPCVAAPSHARAGGLTAPADAPRSVRLMSYNIRYDAPDDTPNWLQRRPHMARQIAFFDPDVLGVQEALIPMVAYLADQAPAYDHYGVGRDDGAQAGETTTLFWRRARFEAVSTQTLWCSPTPDRPSKGWDAALPRTVTRVVLRDRASGRLLDVRNAHMDHVGAVAREQCAALAADLAPAPVEGATAAVVLMGDFNAGPDTAPYRRVLAAGLRDARAVSPVVFGPAGTYNDFDIARDNDGVAIDHVFVAPGLSVERYGVPTDSFSGQVISDHFPVVVDVAPDEK</sequence>
<feature type="domain" description="Endonuclease/exonuclease/phosphatase" evidence="2">
    <location>
        <begin position="43"/>
        <end position="286"/>
    </location>
</feature>
<dbReference type="CDD" id="cd09083">
    <property type="entry name" value="EEP-1"/>
    <property type="match status" value="1"/>
</dbReference>
<dbReference type="EMBL" id="UXHF01000054">
    <property type="protein sequence ID" value="VDC50993.1"/>
    <property type="molecule type" value="Genomic_DNA"/>
</dbReference>
<organism evidence="3 4">
    <name type="scientific">Brevundimonas mediterranea</name>
    <dbReference type="NCBI Taxonomy" id="74329"/>
    <lineage>
        <taxon>Bacteria</taxon>
        <taxon>Pseudomonadati</taxon>
        <taxon>Pseudomonadota</taxon>
        <taxon>Alphaproteobacteria</taxon>
        <taxon>Caulobacterales</taxon>
        <taxon>Caulobacteraceae</taxon>
        <taxon>Brevundimonas</taxon>
    </lineage>
</organism>
<protein>
    <recommendedName>
        <fullName evidence="2">Endonuclease/exonuclease/phosphatase domain-containing protein</fullName>
    </recommendedName>
</protein>
<dbReference type="PANTHER" id="PTHR12121:SF36">
    <property type="entry name" value="ENDONUCLEASE_EXONUCLEASE_PHOSPHATASE DOMAIN-CONTAINING PROTEIN"/>
    <property type="match status" value="1"/>
</dbReference>
<evidence type="ECO:0000256" key="1">
    <source>
        <dbReference type="SAM" id="SignalP"/>
    </source>
</evidence>
<dbReference type="GO" id="GO:0000175">
    <property type="term" value="F:3'-5'-RNA exonuclease activity"/>
    <property type="evidence" value="ECO:0007669"/>
    <property type="project" value="TreeGrafter"/>
</dbReference>
<name>A0A7Z8Y600_9CAUL</name>
<feature type="chain" id="PRO_5031108146" description="Endonuclease/exonuclease/phosphatase domain-containing protein" evidence="1">
    <location>
        <begin position="28"/>
        <end position="298"/>
    </location>
</feature>
<evidence type="ECO:0000313" key="3">
    <source>
        <dbReference type="EMBL" id="VDC50993.1"/>
    </source>
</evidence>
<dbReference type="SUPFAM" id="SSF56219">
    <property type="entry name" value="DNase I-like"/>
    <property type="match status" value="1"/>
</dbReference>
<dbReference type="InterPro" id="IPR005135">
    <property type="entry name" value="Endo/exonuclease/phosphatase"/>
</dbReference>
<dbReference type="RefSeq" id="WP_154726475.1">
    <property type="nucleotide sequence ID" value="NZ_UXHF01000054.1"/>
</dbReference>
<gene>
    <name evidence="3" type="ORF">BREV_BREV_02422</name>
</gene>
<reference evidence="3 4" key="1">
    <citation type="submission" date="2018-11" db="EMBL/GenBank/DDBJ databases">
        <authorList>
            <person name="Peiro R."/>
            <person name="Begona"/>
            <person name="Cbmso G."/>
            <person name="Lopez M."/>
            <person name="Gonzalez S."/>
            <person name="Sacristan E."/>
            <person name="Castillo E."/>
        </authorList>
    </citation>
    <scope>NUCLEOTIDE SEQUENCE [LARGE SCALE GENOMIC DNA]</scope>
    <source>
        <strain evidence="3">Brev_genome</strain>
    </source>
</reference>
<dbReference type="InterPro" id="IPR050410">
    <property type="entry name" value="CCR4/nocturin_mRNA_transcr"/>
</dbReference>
<feature type="signal peptide" evidence="1">
    <location>
        <begin position="1"/>
        <end position="27"/>
    </location>
</feature>
<evidence type="ECO:0000259" key="2">
    <source>
        <dbReference type="Pfam" id="PF03372"/>
    </source>
</evidence>
<dbReference type="Pfam" id="PF03372">
    <property type="entry name" value="Exo_endo_phos"/>
    <property type="match status" value="1"/>
</dbReference>
<comment type="caution">
    <text evidence="3">The sequence shown here is derived from an EMBL/GenBank/DDBJ whole genome shotgun (WGS) entry which is preliminary data.</text>
</comment>
<dbReference type="InterPro" id="IPR036691">
    <property type="entry name" value="Endo/exonu/phosph_ase_sf"/>
</dbReference>
<accession>A0A7Z8Y600</accession>
<evidence type="ECO:0000313" key="4">
    <source>
        <dbReference type="Proteomes" id="UP000289220"/>
    </source>
</evidence>
<keyword evidence="4" id="KW-1185">Reference proteome</keyword>
<dbReference type="AlphaFoldDB" id="A0A7Z8Y600"/>
<dbReference type="Proteomes" id="UP000289220">
    <property type="component" value="Unassembled WGS sequence"/>
</dbReference>
<dbReference type="Gene3D" id="3.60.10.10">
    <property type="entry name" value="Endonuclease/exonuclease/phosphatase"/>
    <property type="match status" value="1"/>
</dbReference>
<keyword evidence="1" id="KW-0732">Signal</keyword>